<keyword evidence="7" id="KW-1185">Reference proteome</keyword>
<dbReference type="InterPro" id="IPR005290">
    <property type="entry name" value="Ribosomal_uS15_bac-type"/>
</dbReference>
<evidence type="ECO:0000313" key="7">
    <source>
        <dbReference type="Proteomes" id="UP000823775"/>
    </source>
</evidence>
<gene>
    <name evidence="6" type="ORF">HAX54_042297</name>
</gene>
<name>A0ABS8SM14_DATST</name>
<sequence>MATTTKLLQLRPKLKHFPEPKPKLFSSSTSNPNPESSENPNAPSSPPSEPQQTPTPKPFSFSSIANNPQNPSSKTSSLDEIRKNLAEFRYRAGSASPPSFQELYKKNVDNVRSEVNYSADRRPPPTGNVGFNAIRASLRNFKENNNNQNENRGKMFDSLSLSRYKDSFKLRPNTDQDVKGSGMVIGGSENLPASIFGKEMMRDKEGDKERRRTEFVRMYSHGELGEKLKMLRPTKEEKGSFSLQELKDRLVKLREETDENESKSTMAGVVFKELKESLFQLSHHDAQKAKKTMLQRLDVLGQLGGTPSFMLHPPKEHLVEKFFHPDNMSSGEKMKLELQKVRDEFKMSESDCGSARVQVAQLTTKIKHLSTVLHKKDKHSRKGLQEMVQKRKKLLKYLRKTDWDSYCLVLSKLGLRDNPDYKF</sequence>
<evidence type="ECO:0000256" key="5">
    <source>
        <dbReference type="SAM" id="MobiDB-lite"/>
    </source>
</evidence>
<comment type="similarity">
    <text evidence="1">Belongs to the universal ribosomal protein uS15 family.</text>
</comment>
<dbReference type="Pfam" id="PF00312">
    <property type="entry name" value="Ribosomal_S15"/>
    <property type="match status" value="1"/>
</dbReference>
<dbReference type="InterPro" id="IPR009068">
    <property type="entry name" value="uS15_NS1_RNA-bd_sf"/>
</dbReference>
<evidence type="ECO:0000313" key="6">
    <source>
        <dbReference type="EMBL" id="MCD7459916.1"/>
    </source>
</evidence>
<evidence type="ECO:0000256" key="3">
    <source>
        <dbReference type="ARBA" id="ARBA00023274"/>
    </source>
</evidence>
<dbReference type="InterPro" id="IPR000589">
    <property type="entry name" value="Ribosomal_uS15"/>
</dbReference>
<dbReference type="Proteomes" id="UP000823775">
    <property type="component" value="Unassembled WGS sequence"/>
</dbReference>
<comment type="caution">
    <text evidence="6">The sequence shown here is derived from an EMBL/GenBank/DDBJ whole genome shotgun (WGS) entry which is preliminary data.</text>
</comment>
<proteinExistence type="inferred from homology"/>
<evidence type="ECO:0000256" key="2">
    <source>
        <dbReference type="ARBA" id="ARBA00022980"/>
    </source>
</evidence>
<dbReference type="CDD" id="cd00353">
    <property type="entry name" value="Ribosomal_S15p_S13e"/>
    <property type="match status" value="1"/>
</dbReference>
<organism evidence="6 7">
    <name type="scientific">Datura stramonium</name>
    <name type="common">Jimsonweed</name>
    <name type="synonym">Common thornapple</name>
    <dbReference type="NCBI Taxonomy" id="4076"/>
    <lineage>
        <taxon>Eukaryota</taxon>
        <taxon>Viridiplantae</taxon>
        <taxon>Streptophyta</taxon>
        <taxon>Embryophyta</taxon>
        <taxon>Tracheophyta</taxon>
        <taxon>Spermatophyta</taxon>
        <taxon>Magnoliopsida</taxon>
        <taxon>eudicotyledons</taxon>
        <taxon>Gunneridae</taxon>
        <taxon>Pentapetalae</taxon>
        <taxon>asterids</taxon>
        <taxon>lamiids</taxon>
        <taxon>Solanales</taxon>
        <taxon>Solanaceae</taxon>
        <taxon>Solanoideae</taxon>
        <taxon>Datureae</taxon>
        <taxon>Datura</taxon>
    </lineage>
</organism>
<feature type="region of interest" description="Disordered" evidence="5">
    <location>
        <begin position="1"/>
        <end position="80"/>
    </location>
</feature>
<dbReference type="PANTHER" id="PTHR47546:SF3">
    <property type="entry name" value="30S RIBOSOMAL PROTEIN S15, CHLOROPLASTIC"/>
    <property type="match status" value="1"/>
</dbReference>
<accession>A0ABS8SM14</accession>
<evidence type="ECO:0000256" key="1">
    <source>
        <dbReference type="ARBA" id="ARBA00008434"/>
    </source>
</evidence>
<keyword evidence="2" id="KW-0689">Ribosomal protein</keyword>
<keyword evidence="3" id="KW-0687">Ribonucleoprotein</keyword>
<feature type="compositionally biased region" description="Pro residues" evidence="5">
    <location>
        <begin position="43"/>
        <end position="57"/>
    </location>
</feature>
<dbReference type="HAMAP" id="MF_01343_B">
    <property type="entry name" value="Ribosomal_uS15_B"/>
    <property type="match status" value="1"/>
</dbReference>
<dbReference type="EMBL" id="JACEIK010000621">
    <property type="protein sequence ID" value="MCD7459916.1"/>
    <property type="molecule type" value="Genomic_DNA"/>
</dbReference>
<protein>
    <recommendedName>
        <fullName evidence="4">Small ribosomal subunit protein uS15c</fullName>
    </recommendedName>
</protein>
<dbReference type="SMART" id="SM01387">
    <property type="entry name" value="Ribosomal_S15"/>
    <property type="match status" value="1"/>
</dbReference>
<dbReference type="NCBIfam" id="TIGR00952">
    <property type="entry name" value="S15_bact"/>
    <property type="match status" value="1"/>
</dbReference>
<feature type="compositionally biased region" description="Polar residues" evidence="5">
    <location>
        <begin position="60"/>
        <end position="76"/>
    </location>
</feature>
<dbReference type="SUPFAM" id="SSF47060">
    <property type="entry name" value="S15/NS1 RNA-binding domain"/>
    <property type="match status" value="1"/>
</dbReference>
<dbReference type="PANTHER" id="PTHR47546">
    <property type="entry name" value="S15/NS1, RNA-BINDING PROTEIN"/>
    <property type="match status" value="1"/>
</dbReference>
<reference evidence="6 7" key="1">
    <citation type="journal article" date="2021" name="BMC Genomics">
        <title>Datura genome reveals duplications of psychoactive alkaloid biosynthetic genes and high mutation rate following tissue culture.</title>
        <authorList>
            <person name="Rajewski A."/>
            <person name="Carter-House D."/>
            <person name="Stajich J."/>
            <person name="Litt A."/>
        </authorList>
    </citation>
    <scope>NUCLEOTIDE SEQUENCE [LARGE SCALE GENOMIC DNA]</scope>
    <source>
        <strain evidence="6">AR-01</strain>
    </source>
</reference>
<feature type="compositionally biased region" description="Low complexity" evidence="5">
    <location>
        <begin position="26"/>
        <end position="42"/>
    </location>
</feature>
<evidence type="ECO:0000256" key="4">
    <source>
        <dbReference type="ARBA" id="ARBA00035250"/>
    </source>
</evidence>
<dbReference type="Gene3D" id="1.10.287.10">
    <property type="entry name" value="S15/NS1, RNA-binding"/>
    <property type="match status" value="1"/>
</dbReference>